<gene>
    <name evidence="1" type="ORF">SCALOS_LOCUS4290</name>
</gene>
<evidence type="ECO:0000313" key="2">
    <source>
        <dbReference type="Proteomes" id="UP000789860"/>
    </source>
</evidence>
<organism evidence="1 2">
    <name type="scientific">Scutellospora calospora</name>
    <dbReference type="NCBI Taxonomy" id="85575"/>
    <lineage>
        <taxon>Eukaryota</taxon>
        <taxon>Fungi</taxon>
        <taxon>Fungi incertae sedis</taxon>
        <taxon>Mucoromycota</taxon>
        <taxon>Glomeromycotina</taxon>
        <taxon>Glomeromycetes</taxon>
        <taxon>Diversisporales</taxon>
        <taxon>Gigasporaceae</taxon>
        <taxon>Scutellospora</taxon>
    </lineage>
</organism>
<reference evidence="1" key="1">
    <citation type="submission" date="2021-06" db="EMBL/GenBank/DDBJ databases">
        <authorList>
            <person name="Kallberg Y."/>
            <person name="Tangrot J."/>
            <person name="Rosling A."/>
        </authorList>
    </citation>
    <scope>NUCLEOTIDE SEQUENCE</scope>
    <source>
        <strain evidence="1">AU212A</strain>
    </source>
</reference>
<dbReference type="EMBL" id="CAJVPM010005688">
    <property type="protein sequence ID" value="CAG8526776.1"/>
    <property type="molecule type" value="Genomic_DNA"/>
</dbReference>
<dbReference type="Proteomes" id="UP000789860">
    <property type="component" value="Unassembled WGS sequence"/>
</dbReference>
<accession>A0ACA9LHH7</accession>
<comment type="caution">
    <text evidence="1">The sequence shown here is derived from an EMBL/GenBank/DDBJ whole genome shotgun (WGS) entry which is preliminary data.</text>
</comment>
<evidence type="ECO:0000313" key="1">
    <source>
        <dbReference type="EMBL" id="CAG8526776.1"/>
    </source>
</evidence>
<proteinExistence type="predicted"/>
<protein>
    <submittedName>
        <fullName evidence="1">11779_t:CDS:1</fullName>
    </submittedName>
</protein>
<keyword evidence="2" id="KW-1185">Reference proteome</keyword>
<sequence>MTHDSGSLAGGEFISVANFITKLCVRKKRKKRSLEPAMIENECINKPEEFENVDAYDYDSYDGTGLLLPEGERNPDYTNGTITQMSLTLAPLLLPYDDFERPIYYSPNSTRSTNDVIDQSKHLHHQYGTTRPTKYRDVVNSLKLDSSNMRPLRQFRRSRTMPISDDLPIFILYAFITGTSLSIFFILTTSDDQPQTNEVVDVLQ</sequence>
<feature type="non-terminal residue" evidence="1">
    <location>
        <position position="204"/>
    </location>
</feature>
<name>A0ACA9LHH7_9GLOM</name>